<reference evidence="9" key="1">
    <citation type="submission" date="2020-01" db="EMBL/GenBank/DDBJ databases">
        <authorList>
            <consortium name="DOE Joint Genome Institute"/>
            <person name="Haridas S."/>
            <person name="Albert R."/>
            <person name="Binder M."/>
            <person name="Bloem J."/>
            <person name="Labutti K."/>
            <person name="Salamov A."/>
            <person name="Andreopoulos B."/>
            <person name="Baker S.E."/>
            <person name="Barry K."/>
            <person name="Bills G."/>
            <person name="Bluhm B.H."/>
            <person name="Cannon C."/>
            <person name="Castanera R."/>
            <person name="Culley D.E."/>
            <person name="Daum C."/>
            <person name="Ezra D."/>
            <person name="Gonzalez J.B."/>
            <person name="Henrissat B."/>
            <person name="Kuo A."/>
            <person name="Liang C."/>
            <person name="Lipzen A."/>
            <person name="Lutzoni F."/>
            <person name="Magnuson J."/>
            <person name="Mondo S."/>
            <person name="Nolan M."/>
            <person name="Ohm R."/>
            <person name="Pangilinan J."/>
            <person name="Park H.-J."/>
            <person name="Ramirez L."/>
            <person name="Alfaro M."/>
            <person name="Sun H."/>
            <person name="Tritt A."/>
            <person name="Yoshinaga Y."/>
            <person name="Zwiers L.-H."/>
            <person name="Turgeon B.G."/>
            <person name="Goodwin S.B."/>
            <person name="Spatafora J.W."/>
            <person name="Crous P.W."/>
            <person name="Grigoriev I.V."/>
        </authorList>
    </citation>
    <scope>NUCLEOTIDE SEQUENCE</scope>
    <source>
        <strain evidence="9">CBS 342.82</strain>
    </source>
</reference>
<feature type="domain" description="ABC transmembrane type-1" evidence="7">
    <location>
        <begin position="127"/>
        <end position="281"/>
    </location>
</feature>
<dbReference type="GeneID" id="54361234"/>
<accession>A0A6J3LTK2</accession>
<dbReference type="GO" id="GO:0140359">
    <property type="term" value="F:ABC-type transporter activity"/>
    <property type="evidence" value="ECO:0007669"/>
    <property type="project" value="InterPro"/>
</dbReference>
<evidence type="ECO:0000256" key="2">
    <source>
        <dbReference type="ARBA" id="ARBA00022692"/>
    </source>
</evidence>
<evidence type="ECO:0000259" key="7">
    <source>
        <dbReference type="PROSITE" id="PS50929"/>
    </source>
</evidence>
<evidence type="ECO:0000313" key="8">
    <source>
        <dbReference type="Proteomes" id="UP000504637"/>
    </source>
</evidence>
<dbReference type="Gene3D" id="1.20.1560.10">
    <property type="entry name" value="ABC transporter type 1, transmembrane domain"/>
    <property type="match status" value="1"/>
</dbReference>
<comment type="subcellular location">
    <subcellularLocation>
        <location evidence="1">Membrane</location>
        <topology evidence="1">Multi-pass membrane protein</topology>
    </subcellularLocation>
</comment>
<dbReference type="PROSITE" id="PS50929">
    <property type="entry name" value="ABC_TM1F"/>
    <property type="match status" value="1"/>
</dbReference>
<keyword evidence="3 6" id="KW-1133">Transmembrane helix</keyword>
<keyword evidence="8" id="KW-1185">Reference proteome</keyword>
<organism evidence="9">
    <name type="scientific">Dissoconium aciculare CBS 342.82</name>
    <dbReference type="NCBI Taxonomy" id="1314786"/>
    <lineage>
        <taxon>Eukaryota</taxon>
        <taxon>Fungi</taxon>
        <taxon>Dikarya</taxon>
        <taxon>Ascomycota</taxon>
        <taxon>Pezizomycotina</taxon>
        <taxon>Dothideomycetes</taxon>
        <taxon>Dothideomycetidae</taxon>
        <taxon>Mycosphaerellales</taxon>
        <taxon>Dissoconiaceae</taxon>
        <taxon>Dissoconium</taxon>
    </lineage>
</organism>
<protein>
    <recommendedName>
        <fullName evidence="7">ABC transmembrane type-1 domain-containing protein</fullName>
    </recommendedName>
</protein>
<feature type="transmembrane region" description="Helical" evidence="6">
    <location>
        <begin position="157"/>
        <end position="177"/>
    </location>
</feature>
<dbReference type="Pfam" id="PF00664">
    <property type="entry name" value="ABC_membrane"/>
    <property type="match status" value="1"/>
</dbReference>
<name>A0A6J3LTK2_9PEZI</name>
<dbReference type="RefSeq" id="XP_033456151.1">
    <property type="nucleotide sequence ID" value="XM_033603434.1"/>
</dbReference>
<evidence type="ECO:0000256" key="5">
    <source>
        <dbReference type="SAM" id="MobiDB-lite"/>
    </source>
</evidence>
<evidence type="ECO:0000256" key="3">
    <source>
        <dbReference type="ARBA" id="ARBA00022989"/>
    </source>
</evidence>
<dbReference type="GO" id="GO:0005524">
    <property type="term" value="F:ATP binding"/>
    <property type="evidence" value="ECO:0007669"/>
    <property type="project" value="InterPro"/>
</dbReference>
<feature type="region of interest" description="Disordered" evidence="5">
    <location>
        <begin position="1"/>
        <end position="24"/>
    </location>
</feature>
<dbReference type="PANTHER" id="PTHR24221">
    <property type="entry name" value="ATP-BINDING CASSETTE SUB-FAMILY B"/>
    <property type="match status" value="1"/>
</dbReference>
<keyword evidence="2 6" id="KW-0812">Transmembrane</keyword>
<dbReference type="InterPro" id="IPR036640">
    <property type="entry name" value="ABC1_TM_sf"/>
</dbReference>
<dbReference type="SUPFAM" id="SSF90123">
    <property type="entry name" value="ABC transporter transmembrane region"/>
    <property type="match status" value="1"/>
</dbReference>
<dbReference type="GO" id="GO:0016020">
    <property type="term" value="C:membrane"/>
    <property type="evidence" value="ECO:0007669"/>
    <property type="project" value="UniProtKB-SubCell"/>
</dbReference>
<dbReference type="OrthoDB" id="19232at2759"/>
<dbReference type="Proteomes" id="UP000504637">
    <property type="component" value="Unplaced"/>
</dbReference>
<evidence type="ECO:0000256" key="1">
    <source>
        <dbReference type="ARBA" id="ARBA00004141"/>
    </source>
</evidence>
<evidence type="ECO:0000256" key="4">
    <source>
        <dbReference type="ARBA" id="ARBA00023136"/>
    </source>
</evidence>
<reference evidence="9" key="3">
    <citation type="submission" date="2025-08" db="UniProtKB">
        <authorList>
            <consortium name="RefSeq"/>
        </authorList>
    </citation>
    <scope>IDENTIFICATION</scope>
    <source>
        <strain evidence="9">CBS 342.82</strain>
    </source>
</reference>
<sequence length="281" mass="31196">MITIRSSVSPQRDSLSPPLLHQQNSLKQNPRTYIILDDSPKRRASRRAEQRFDSNAAIMSATLYEIRTDDNGRSWRQSVAELKLRRLTELNQRLQEYLSWRVPVSKAAVGYSHTHPPDRRKASQEKVSYFNELSNGSTATQVTTDGNRIYQGIAKELGLLIQAITLLVSAFVVALSVQWKLTLVIISMLPAIDMASGPAISAIVEIESRTVVLHPAAAVIAGDVLSSIRTIHAFSAQAKIIRRYGKTWEEAREFGCKQSPIFGALFAAQNFIVMSGTALAF</sequence>
<evidence type="ECO:0000313" key="9">
    <source>
        <dbReference type="RefSeq" id="XP_033456151.1"/>
    </source>
</evidence>
<dbReference type="AlphaFoldDB" id="A0A6J3LTK2"/>
<gene>
    <name evidence="9" type="ORF">K489DRAFT_373579</name>
</gene>
<proteinExistence type="predicted"/>
<reference evidence="9" key="2">
    <citation type="submission" date="2020-04" db="EMBL/GenBank/DDBJ databases">
        <authorList>
            <consortium name="NCBI Genome Project"/>
        </authorList>
    </citation>
    <scope>NUCLEOTIDE SEQUENCE</scope>
    <source>
        <strain evidence="9">CBS 342.82</strain>
    </source>
</reference>
<dbReference type="PANTHER" id="PTHR24221:SF503">
    <property type="entry name" value="MITOCHONDRIAL POTASSIUM CHANNEL ATP-BINDING SUBUNIT"/>
    <property type="match status" value="1"/>
</dbReference>
<evidence type="ECO:0000256" key="6">
    <source>
        <dbReference type="SAM" id="Phobius"/>
    </source>
</evidence>
<dbReference type="InterPro" id="IPR039421">
    <property type="entry name" value="Type_1_exporter"/>
</dbReference>
<keyword evidence="4 6" id="KW-0472">Membrane</keyword>
<feature type="compositionally biased region" description="Polar residues" evidence="5">
    <location>
        <begin position="1"/>
        <end position="14"/>
    </location>
</feature>
<dbReference type="InterPro" id="IPR011527">
    <property type="entry name" value="ABC1_TM_dom"/>
</dbReference>